<reference evidence="1 3" key="2">
    <citation type="journal article" date="2013" name="Nature">
        <title>Insights into bilaterian evolution from three spiralian genomes.</title>
        <authorList>
            <person name="Simakov O."/>
            <person name="Marletaz F."/>
            <person name="Cho S.J."/>
            <person name="Edsinger-Gonzales E."/>
            <person name="Havlak P."/>
            <person name="Hellsten U."/>
            <person name="Kuo D.H."/>
            <person name="Larsson T."/>
            <person name="Lv J."/>
            <person name="Arendt D."/>
            <person name="Savage R."/>
            <person name="Osoegawa K."/>
            <person name="de Jong P."/>
            <person name="Grimwood J."/>
            <person name="Chapman J.A."/>
            <person name="Shapiro H."/>
            <person name="Aerts A."/>
            <person name="Otillar R.P."/>
            <person name="Terry A.Y."/>
            <person name="Boore J.L."/>
            <person name="Grigoriev I.V."/>
            <person name="Lindberg D.R."/>
            <person name="Seaver E.C."/>
            <person name="Weisblat D.A."/>
            <person name="Putnam N.H."/>
            <person name="Rokhsar D.S."/>
        </authorList>
    </citation>
    <scope>NUCLEOTIDE SEQUENCE</scope>
</reference>
<dbReference type="EnsemblMetazoa" id="HelroT162368">
    <property type="protein sequence ID" value="HelroP162368"/>
    <property type="gene ID" value="HelroG162368"/>
</dbReference>
<reference evidence="3" key="1">
    <citation type="submission" date="2012-12" db="EMBL/GenBank/DDBJ databases">
        <authorList>
            <person name="Hellsten U."/>
            <person name="Grimwood J."/>
            <person name="Chapman J.A."/>
            <person name="Shapiro H."/>
            <person name="Aerts A."/>
            <person name="Otillar R.P."/>
            <person name="Terry A.Y."/>
            <person name="Boore J.L."/>
            <person name="Simakov O."/>
            <person name="Marletaz F."/>
            <person name="Cho S.-J."/>
            <person name="Edsinger-Gonzales E."/>
            <person name="Havlak P."/>
            <person name="Kuo D.-H."/>
            <person name="Larsson T."/>
            <person name="Lv J."/>
            <person name="Arendt D."/>
            <person name="Savage R."/>
            <person name="Osoegawa K."/>
            <person name="de Jong P."/>
            <person name="Lindberg D.R."/>
            <person name="Seaver E.C."/>
            <person name="Weisblat D.A."/>
            <person name="Putnam N.H."/>
            <person name="Grigoriev I.V."/>
            <person name="Rokhsar D.S."/>
        </authorList>
    </citation>
    <scope>NUCLEOTIDE SEQUENCE</scope>
</reference>
<sequence length="124" mass="14602">MTNNANTCLHFFHLFKDAPAEKITICRCEVQIKSTILLSSTHNRPLYIIYQVLYHTHVPSIFLNGKVLTWDNDEMKQDRSSHRMIKSLVNKEIRGVIFVAFLVSNTFYKEFIEIIKNFLKGFYN</sequence>
<protein>
    <submittedName>
        <fullName evidence="1 2">Uncharacterized protein</fullName>
    </submittedName>
</protein>
<reference evidence="2" key="3">
    <citation type="submission" date="2015-06" db="UniProtKB">
        <authorList>
            <consortium name="EnsemblMetazoa"/>
        </authorList>
    </citation>
    <scope>IDENTIFICATION</scope>
</reference>
<evidence type="ECO:0000313" key="2">
    <source>
        <dbReference type="EnsemblMetazoa" id="HelroP162368"/>
    </source>
</evidence>
<dbReference type="AlphaFoldDB" id="T1ESK7"/>
<dbReference type="KEGG" id="hro:HELRODRAFT_162368"/>
<proteinExistence type="predicted"/>
<evidence type="ECO:0000313" key="3">
    <source>
        <dbReference type="Proteomes" id="UP000015101"/>
    </source>
</evidence>
<dbReference type="RefSeq" id="XP_009022841.1">
    <property type="nucleotide sequence ID" value="XM_009024593.1"/>
</dbReference>
<accession>T1ESK7</accession>
<dbReference type="Proteomes" id="UP000015101">
    <property type="component" value="Unassembled WGS sequence"/>
</dbReference>
<evidence type="ECO:0000313" key="1">
    <source>
        <dbReference type="EMBL" id="ESN98901.1"/>
    </source>
</evidence>
<dbReference type="CTD" id="20199557"/>
<dbReference type="HOGENOM" id="CLU_2006368_0_0_1"/>
<dbReference type="InParanoid" id="T1ESK7"/>
<organism evidence="2 3">
    <name type="scientific">Helobdella robusta</name>
    <name type="common">Californian leech</name>
    <dbReference type="NCBI Taxonomy" id="6412"/>
    <lineage>
        <taxon>Eukaryota</taxon>
        <taxon>Metazoa</taxon>
        <taxon>Spiralia</taxon>
        <taxon>Lophotrochozoa</taxon>
        <taxon>Annelida</taxon>
        <taxon>Clitellata</taxon>
        <taxon>Hirudinea</taxon>
        <taxon>Rhynchobdellida</taxon>
        <taxon>Glossiphoniidae</taxon>
        <taxon>Helobdella</taxon>
    </lineage>
</organism>
<keyword evidence="3" id="KW-1185">Reference proteome</keyword>
<gene>
    <name evidence="2" type="primary">20199557</name>
    <name evidence="1" type="ORF">HELRODRAFT_162368</name>
</gene>
<dbReference type="EMBL" id="AMQM01001075">
    <property type="status" value="NOT_ANNOTATED_CDS"/>
    <property type="molecule type" value="Genomic_DNA"/>
</dbReference>
<dbReference type="GeneID" id="20199557"/>
<dbReference type="EMBL" id="KB097143">
    <property type="protein sequence ID" value="ESN98901.1"/>
    <property type="molecule type" value="Genomic_DNA"/>
</dbReference>
<name>T1ESK7_HELRO</name>